<organism evidence="3 4">
    <name type="scientific">Diutina rugosa</name>
    <name type="common">Yeast</name>
    <name type="synonym">Candida rugosa</name>
    <dbReference type="NCBI Taxonomy" id="5481"/>
    <lineage>
        <taxon>Eukaryota</taxon>
        <taxon>Fungi</taxon>
        <taxon>Dikarya</taxon>
        <taxon>Ascomycota</taxon>
        <taxon>Saccharomycotina</taxon>
        <taxon>Pichiomycetes</taxon>
        <taxon>Debaryomycetaceae</taxon>
        <taxon>Diutina</taxon>
    </lineage>
</organism>
<protein>
    <submittedName>
        <fullName evidence="3">Uncharacterized protein</fullName>
    </submittedName>
</protein>
<dbReference type="AlphaFoldDB" id="A0A642UX39"/>
<sequence>MASPAEWLVPMSRALLVISMVPPMVLSALFNLYFRLFFIFSVVATTYVRDQLIVTPRAPAVWEDGWSDQVVQAVAKVIVAPLRASYIVDRYIFAKNPEVYWYYGVPLSRRQGFFDYLEMVKVRRQVSQPIRFVDHTESNEADEGDNASIVSSSSDGRRARIFSGFTSKS</sequence>
<keyword evidence="2" id="KW-0472">Membrane</keyword>
<gene>
    <name evidence="3" type="ORF">DIURU_000769</name>
</gene>
<dbReference type="EMBL" id="SWFT01000027">
    <property type="protein sequence ID" value="KAA8907085.1"/>
    <property type="molecule type" value="Genomic_DNA"/>
</dbReference>
<feature type="region of interest" description="Disordered" evidence="1">
    <location>
        <begin position="135"/>
        <end position="155"/>
    </location>
</feature>
<keyword evidence="2" id="KW-0812">Transmembrane</keyword>
<evidence type="ECO:0000256" key="1">
    <source>
        <dbReference type="SAM" id="MobiDB-lite"/>
    </source>
</evidence>
<proteinExistence type="predicted"/>
<name>A0A642UX39_DIURU</name>
<feature type="transmembrane region" description="Helical" evidence="2">
    <location>
        <begin position="7"/>
        <end position="26"/>
    </location>
</feature>
<accession>A0A642UX39</accession>
<keyword evidence="4" id="KW-1185">Reference proteome</keyword>
<comment type="caution">
    <text evidence="3">The sequence shown here is derived from an EMBL/GenBank/DDBJ whole genome shotgun (WGS) entry which is preliminary data.</text>
</comment>
<keyword evidence="2" id="KW-1133">Transmembrane helix</keyword>
<evidence type="ECO:0000313" key="3">
    <source>
        <dbReference type="EMBL" id="KAA8907085.1"/>
    </source>
</evidence>
<dbReference type="RefSeq" id="XP_034014436.1">
    <property type="nucleotide sequence ID" value="XM_034159053.1"/>
</dbReference>
<evidence type="ECO:0000313" key="4">
    <source>
        <dbReference type="Proteomes" id="UP000449547"/>
    </source>
</evidence>
<evidence type="ECO:0000256" key="2">
    <source>
        <dbReference type="SAM" id="Phobius"/>
    </source>
</evidence>
<dbReference type="Proteomes" id="UP000449547">
    <property type="component" value="Unassembled WGS sequence"/>
</dbReference>
<dbReference type="GeneID" id="54779422"/>
<reference evidence="3 4" key="1">
    <citation type="submission" date="2019-07" db="EMBL/GenBank/DDBJ databases">
        <title>Genome assembly of two rare yeast pathogens: Diutina rugosa and Trichomonascus ciferrii.</title>
        <authorList>
            <person name="Mixao V."/>
            <person name="Saus E."/>
            <person name="Hansen A."/>
            <person name="Lass-Flor C."/>
            <person name="Gabaldon T."/>
        </authorList>
    </citation>
    <scope>NUCLEOTIDE SEQUENCE [LARGE SCALE GENOMIC DNA]</scope>
    <source>
        <strain evidence="3 4">CBS 613</strain>
    </source>
</reference>
<dbReference type="VEuPathDB" id="FungiDB:DIURU_000769"/>